<dbReference type="GO" id="GO:0016829">
    <property type="term" value="F:lyase activity"/>
    <property type="evidence" value="ECO:0007669"/>
    <property type="project" value="UniProtKB-KW"/>
</dbReference>
<feature type="compositionally biased region" description="Basic and acidic residues" evidence="1">
    <location>
        <begin position="65"/>
        <end position="75"/>
    </location>
</feature>
<dbReference type="RefSeq" id="WP_034959423.1">
    <property type="nucleotide sequence ID" value="NZ_JMIW01000002.1"/>
</dbReference>
<proteinExistence type="predicted"/>
<dbReference type="EMBL" id="JMIW01000002">
    <property type="protein sequence ID" value="KEO90962.1"/>
    <property type="molecule type" value="Genomic_DNA"/>
</dbReference>
<dbReference type="PROSITE" id="PS51257">
    <property type="entry name" value="PROKAR_LIPOPROTEIN"/>
    <property type="match status" value="1"/>
</dbReference>
<feature type="signal peptide" evidence="2">
    <location>
        <begin position="1"/>
        <end position="22"/>
    </location>
</feature>
<dbReference type="Proteomes" id="UP000027647">
    <property type="component" value="Unassembled WGS sequence"/>
</dbReference>
<name>A0A074MZ96_ERYLO</name>
<evidence type="ECO:0000313" key="4">
    <source>
        <dbReference type="Proteomes" id="UP000027647"/>
    </source>
</evidence>
<organism evidence="3 4">
    <name type="scientific">Erythrobacter longus</name>
    <dbReference type="NCBI Taxonomy" id="1044"/>
    <lineage>
        <taxon>Bacteria</taxon>
        <taxon>Pseudomonadati</taxon>
        <taxon>Pseudomonadota</taxon>
        <taxon>Alphaproteobacteria</taxon>
        <taxon>Sphingomonadales</taxon>
        <taxon>Erythrobacteraceae</taxon>
        <taxon>Erythrobacter/Porphyrobacter group</taxon>
        <taxon>Erythrobacter</taxon>
    </lineage>
</organism>
<protein>
    <submittedName>
        <fullName evidence="3">Argininosuccinate lyase</fullName>
    </submittedName>
</protein>
<evidence type="ECO:0000256" key="2">
    <source>
        <dbReference type="SAM" id="SignalP"/>
    </source>
</evidence>
<feature type="chain" id="PRO_5001697559" evidence="2">
    <location>
        <begin position="23"/>
        <end position="86"/>
    </location>
</feature>
<sequence length="86" mass="9156">MANLLKPVLIVSLAISVSGALAACGARAPLEPLASNELPPVPYGEAEGPDAEQLLELPTLAAPERSVELRRRSEEREDDPFDLPPD</sequence>
<dbReference type="STRING" id="1044.EH31_07975"/>
<dbReference type="AlphaFoldDB" id="A0A074MZ96"/>
<accession>A0A074MZ96</accession>
<comment type="caution">
    <text evidence="3">The sequence shown here is derived from an EMBL/GenBank/DDBJ whole genome shotgun (WGS) entry which is preliminary data.</text>
</comment>
<keyword evidence="3" id="KW-0456">Lyase</keyword>
<feature type="compositionally biased region" description="Acidic residues" evidence="1">
    <location>
        <begin position="76"/>
        <end position="86"/>
    </location>
</feature>
<keyword evidence="4" id="KW-1185">Reference proteome</keyword>
<feature type="region of interest" description="Disordered" evidence="1">
    <location>
        <begin position="55"/>
        <end position="86"/>
    </location>
</feature>
<keyword evidence="2" id="KW-0732">Signal</keyword>
<gene>
    <name evidence="3" type="ORF">EH31_07975</name>
</gene>
<evidence type="ECO:0000256" key="1">
    <source>
        <dbReference type="SAM" id="MobiDB-lite"/>
    </source>
</evidence>
<evidence type="ECO:0000313" key="3">
    <source>
        <dbReference type="EMBL" id="KEO90962.1"/>
    </source>
</evidence>
<reference evidence="3 4" key="1">
    <citation type="submission" date="2014-04" db="EMBL/GenBank/DDBJ databases">
        <title>A comprehensive comparison of genomes of Erythrobacter spp. strains.</title>
        <authorList>
            <person name="Zheng Q."/>
        </authorList>
    </citation>
    <scope>NUCLEOTIDE SEQUENCE [LARGE SCALE GENOMIC DNA]</scope>
    <source>
        <strain evidence="3 4">DSM 6997</strain>
    </source>
</reference>